<evidence type="ECO:0000256" key="10">
    <source>
        <dbReference type="ARBA" id="ARBA00023004"/>
    </source>
</evidence>
<keyword evidence="17" id="KW-0670">Pyruvate</keyword>
<sequence length="642" mass="69563">MILGKGFSHFEEKEHNMKSSQAHQEMLLGNEAIGRGLAEAGCHFVTSYPGTPSSEILPAVVAAKKRENLNIYVNWAVNEKIAFDEALAAAYTGKRSAVIMKQVGLNVASDSMMSAAYTGVKGGMIIISADDPGPHSSQTEQDSRLFGHFAKIPVFDPATPKEAMEMIRAAFEISEKYQIPALLRPSLRVCHARTNIPLSPIQKIERKAEFEKNPQRWAATPKFRFVLHQRLNEKLKDIRAEFENTALNQTFFPDAGGDLGIIAGGISFAVVMDLLKESGLDGRFSVLKIGTSHPLPEKRVDRFVQSHKRVLVLEEPDAAIEIQIADKSALHGRLDGSVPSEGELTPGVVARVLAGLGVELPGHEESGRRLAEIDALSKDMGLPPRPPTLCPGCGHRAAFYAIRKTFPKAIFPSDIGCYTLGLNLKAVDTILDMGAGLTIATGLFHAYRQDGEAPPIVATMGDSTFFHSGLPALVDAVYNGARFVFVLLDNHATAMTGMQPTPADGVLADGSRGNRVDIAGLIRACGVDFVETVDPYDLSRMMDALKEAGEHTLKENGGMAAVIARHPCLIAHRDQIPKPAGKIRVSEDCDGCRYCVSRFECPALVYDEETETVRVNEKICSGCAVCVDVCPNNAIFMEEDAV</sequence>
<dbReference type="InterPro" id="IPR011766">
    <property type="entry name" value="TPP_enzyme_TPP-bd"/>
</dbReference>
<evidence type="ECO:0000256" key="7">
    <source>
        <dbReference type="ARBA" id="ARBA00022723"/>
    </source>
</evidence>
<gene>
    <name evidence="17" type="primary">iorA</name>
    <name evidence="17" type="ORF">EPICR_150032</name>
</gene>
<dbReference type="PROSITE" id="PS51379">
    <property type="entry name" value="4FE4S_FER_2"/>
    <property type="match status" value="2"/>
</dbReference>
<dbReference type="AlphaFoldDB" id="A0A484HDQ3"/>
<accession>A0A484HDQ3</accession>
<dbReference type="SUPFAM" id="SSF52922">
    <property type="entry name" value="TK C-terminal domain-like"/>
    <property type="match status" value="1"/>
</dbReference>
<dbReference type="Pfam" id="PF02775">
    <property type="entry name" value="TPP_enzyme_C"/>
    <property type="match status" value="1"/>
</dbReference>
<feature type="domain" description="4Fe-4S ferredoxin-type" evidence="16">
    <location>
        <begin position="611"/>
        <end position="640"/>
    </location>
</feature>
<dbReference type="InterPro" id="IPR017721">
    <property type="entry name" value="IorA"/>
</dbReference>
<comment type="cofactor">
    <cofactor evidence="14 15">
        <name>[4Fe-4S] cluster</name>
        <dbReference type="ChEBI" id="CHEBI:49883"/>
    </cofactor>
    <text evidence="14 15">Binds 2 [4Fe-4S] clusters. In this family the first cluster has a non-standard and varying [4Fe-4S] binding motif CX(2)CX(2)CX(4-5)CP.</text>
</comment>
<evidence type="ECO:0000256" key="3">
    <source>
        <dbReference type="ARBA" id="ARBA00012812"/>
    </source>
</evidence>
<dbReference type="InterPro" id="IPR017896">
    <property type="entry name" value="4Fe4S_Fe-S-bd"/>
</dbReference>
<name>A0A484HDQ3_9BACT</name>
<evidence type="ECO:0000259" key="16">
    <source>
        <dbReference type="PROSITE" id="PS51379"/>
    </source>
</evidence>
<organism evidence="17">
    <name type="scientific">uncultured Desulfobacteraceae bacterium</name>
    <dbReference type="NCBI Taxonomy" id="218296"/>
    <lineage>
        <taxon>Bacteria</taxon>
        <taxon>Pseudomonadati</taxon>
        <taxon>Thermodesulfobacteriota</taxon>
        <taxon>Desulfobacteria</taxon>
        <taxon>Desulfobacterales</taxon>
        <taxon>Desulfobacteraceae</taxon>
        <taxon>environmental samples</taxon>
    </lineage>
</organism>
<dbReference type="InterPro" id="IPR002880">
    <property type="entry name" value="Pyrv_Fd/Flavodoxin_OxRdtase_N"/>
</dbReference>
<feature type="binding site" evidence="15">
    <location>
        <position position="630"/>
    </location>
    <ligand>
        <name>[4Fe-4S] cluster</name>
        <dbReference type="ChEBI" id="CHEBI:49883"/>
        <label>1</label>
    </ligand>
</feature>
<dbReference type="Gene3D" id="3.30.70.20">
    <property type="match status" value="1"/>
</dbReference>
<keyword evidence="10 14" id="KW-0408">Iron</keyword>
<protein>
    <recommendedName>
        <fullName evidence="4 14">Indolepyruvate oxidoreductase subunit IorA</fullName>
        <shortName evidence="14">IOR</shortName>
        <ecNumber evidence="3 14">1.2.7.8</ecNumber>
    </recommendedName>
    <alternativeName>
        <fullName evidence="12 14">Indolepyruvate ferredoxin oxidoreductase subunit alpha</fullName>
    </alternativeName>
</protein>
<keyword evidence="6 14" id="KW-0004">4Fe-4S</keyword>
<dbReference type="GO" id="GO:0046872">
    <property type="term" value="F:metal ion binding"/>
    <property type="evidence" value="ECO:0007669"/>
    <property type="project" value="UniProtKB-UniRule"/>
</dbReference>
<dbReference type="FunFam" id="3.40.50.970:FF:000039">
    <property type="entry name" value="Indolepyruvate oxidoreductase subunit IorA"/>
    <property type="match status" value="1"/>
</dbReference>
<proteinExistence type="predicted"/>
<feature type="binding site" evidence="15">
    <location>
        <position position="589"/>
    </location>
    <ligand>
        <name>[4Fe-4S] cluster</name>
        <dbReference type="ChEBI" id="CHEBI:49883"/>
        <label>1</label>
    </ligand>
</feature>
<keyword evidence="9 14" id="KW-0560">Oxidoreductase</keyword>
<evidence type="ECO:0000256" key="2">
    <source>
        <dbReference type="ARBA" id="ARBA00011238"/>
    </source>
</evidence>
<dbReference type="InterPro" id="IPR029061">
    <property type="entry name" value="THDP-binding"/>
</dbReference>
<evidence type="ECO:0000256" key="4">
    <source>
        <dbReference type="ARBA" id="ARBA00017710"/>
    </source>
</evidence>
<dbReference type="PANTHER" id="PTHR43710:SF7">
    <property type="entry name" value="INDOLEPYRUVATE OXIDOREDUCTASE SUBUNIT IORA"/>
    <property type="match status" value="1"/>
</dbReference>
<dbReference type="GO" id="GO:0043805">
    <property type="term" value="F:indolepyruvate ferredoxin oxidoreductase activity"/>
    <property type="evidence" value="ECO:0007669"/>
    <property type="project" value="UniProtKB-UniRule"/>
</dbReference>
<keyword evidence="11 14" id="KW-0411">Iron-sulfur</keyword>
<keyword evidence="7 14" id="KW-0479">Metal-binding</keyword>
<dbReference type="PROSITE" id="PS00198">
    <property type="entry name" value="4FE4S_FER_1"/>
    <property type="match status" value="1"/>
</dbReference>
<evidence type="ECO:0000256" key="5">
    <source>
        <dbReference type="ARBA" id="ARBA00022448"/>
    </source>
</evidence>
<dbReference type="PIRSF" id="PIRSF006439">
    <property type="entry name" value="Indolepyruvate_ferr_oxidored"/>
    <property type="match status" value="1"/>
</dbReference>
<feature type="binding site" evidence="15">
    <location>
        <position position="620"/>
    </location>
    <ligand>
        <name>[4Fe-4S] cluster</name>
        <dbReference type="ChEBI" id="CHEBI:49883"/>
        <label>2</label>
    </ligand>
</feature>
<dbReference type="Gene3D" id="3.40.50.970">
    <property type="match status" value="2"/>
</dbReference>
<dbReference type="NCBIfam" id="TIGR03336">
    <property type="entry name" value="IOR_alpha"/>
    <property type="match status" value="1"/>
</dbReference>
<comment type="catalytic activity">
    <reaction evidence="13 14">
        <text>indole-3-pyruvate + 2 oxidized [2Fe-2S]-[ferredoxin] + CoA = (indol-3-yl)acetyl-CoA + 2 reduced [2Fe-2S]-[ferredoxin] + CO2 + H(+)</text>
        <dbReference type="Rhea" id="RHEA:12645"/>
        <dbReference type="Rhea" id="RHEA-COMP:10000"/>
        <dbReference type="Rhea" id="RHEA-COMP:10001"/>
        <dbReference type="ChEBI" id="CHEBI:15378"/>
        <dbReference type="ChEBI" id="CHEBI:16526"/>
        <dbReference type="ChEBI" id="CHEBI:17640"/>
        <dbReference type="ChEBI" id="CHEBI:33737"/>
        <dbReference type="ChEBI" id="CHEBI:33738"/>
        <dbReference type="ChEBI" id="CHEBI:57271"/>
        <dbReference type="ChEBI" id="CHEBI:57287"/>
        <dbReference type="EC" id="1.2.7.8"/>
    </reaction>
</comment>
<evidence type="ECO:0000256" key="9">
    <source>
        <dbReference type="ARBA" id="ARBA00023002"/>
    </source>
</evidence>
<reference evidence="17" key="1">
    <citation type="submission" date="2019-01" db="EMBL/GenBank/DDBJ databases">
        <authorList>
            <consortium name="Genoscope - CEA"/>
            <person name="William W."/>
        </authorList>
    </citation>
    <scope>NUCLEOTIDE SEQUENCE</scope>
    <source>
        <strain evidence="17">CR-1</strain>
    </source>
</reference>
<dbReference type="InterPro" id="IPR017900">
    <property type="entry name" value="4Fe4S_Fe_S_CS"/>
</dbReference>
<dbReference type="InterPro" id="IPR009014">
    <property type="entry name" value="Transketo_C/PFOR_II"/>
</dbReference>
<dbReference type="EC" id="1.2.7.8" evidence="3 14"/>
<evidence type="ECO:0000256" key="8">
    <source>
        <dbReference type="ARBA" id="ARBA00022982"/>
    </source>
</evidence>
<dbReference type="SUPFAM" id="SSF54862">
    <property type="entry name" value="4Fe-4S ferredoxins"/>
    <property type="match status" value="1"/>
</dbReference>
<evidence type="ECO:0000256" key="12">
    <source>
        <dbReference type="ARBA" id="ARBA00030514"/>
    </source>
</evidence>
<feature type="binding site" evidence="15">
    <location>
        <position position="595"/>
    </location>
    <ligand>
        <name>[4Fe-4S] cluster</name>
        <dbReference type="ChEBI" id="CHEBI:49883"/>
        <label>1</label>
    </ligand>
</feature>
<dbReference type="EMBL" id="CAACVI010000007">
    <property type="protein sequence ID" value="VEN73316.1"/>
    <property type="molecule type" value="Genomic_DNA"/>
</dbReference>
<dbReference type="CDD" id="cd02008">
    <property type="entry name" value="TPP_IOR_alpha"/>
    <property type="match status" value="1"/>
</dbReference>
<feature type="binding site" evidence="15">
    <location>
        <position position="592"/>
    </location>
    <ligand>
        <name>[4Fe-4S] cluster</name>
        <dbReference type="ChEBI" id="CHEBI:49883"/>
        <label>1</label>
    </ligand>
</feature>
<evidence type="ECO:0000256" key="15">
    <source>
        <dbReference type="PIRSR" id="PIRSR006439-50"/>
    </source>
</evidence>
<keyword evidence="8 14" id="KW-0249">Electron transport</keyword>
<comment type="subunit">
    <text evidence="2">Heterodimer of the IorA and IorB subunits.</text>
</comment>
<feature type="binding site" evidence="15">
    <location>
        <position position="623"/>
    </location>
    <ligand>
        <name>[4Fe-4S] cluster</name>
        <dbReference type="ChEBI" id="CHEBI:49883"/>
        <label>2</label>
    </ligand>
</feature>
<dbReference type="PANTHER" id="PTHR43710">
    <property type="entry name" value="2-HYDROXYACYL-COA LYASE"/>
    <property type="match status" value="1"/>
</dbReference>
<evidence type="ECO:0000256" key="6">
    <source>
        <dbReference type="ARBA" id="ARBA00022485"/>
    </source>
</evidence>
<comment type="function">
    <text evidence="1 14">Catalyzes the ferredoxin-dependent oxidative decarboxylation of arylpyruvates.</text>
</comment>
<dbReference type="Pfam" id="PF01855">
    <property type="entry name" value="POR_N"/>
    <property type="match status" value="1"/>
</dbReference>
<evidence type="ECO:0000256" key="14">
    <source>
        <dbReference type="PIRNR" id="PIRNR006439"/>
    </source>
</evidence>
<dbReference type="Pfam" id="PF00037">
    <property type="entry name" value="Fer4"/>
    <property type="match status" value="1"/>
</dbReference>
<keyword evidence="5 14" id="KW-0813">Transport</keyword>
<dbReference type="GO" id="GO:0051539">
    <property type="term" value="F:4 iron, 4 sulfur cluster binding"/>
    <property type="evidence" value="ECO:0007669"/>
    <property type="project" value="UniProtKB-UniRule"/>
</dbReference>
<dbReference type="GO" id="GO:0030976">
    <property type="term" value="F:thiamine pyrophosphate binding"/>
    <property type="evidence" value="ECO:0007669"/>
    <property type="project" value="InterPro"/>
</dbReference>
<evidence type="ECO:0000256" key="13">
    <source>
        <dbReference type="ARBA" id="ARBA00048332"/>
    </source>
</evidence>
<dbReference type="GO" id="GO:0044281">
    <property type="term" value="P:small molecule metabolic process"/>
    <property type="evidence" value="ECO:0007669"/>
    <property type="project" value="UniProtKB-ARBA"/>
</dbReference>
<evidence type="ECO:0000256" key="11">
    <source>
        <dbReference type="ARBA" id="ARBA00023014"/>
    </source>
</evidence>
<feature type="domain" description="4Fe-4S ferredoxin-type" evidence="16">
    <location>
        <begin position="581"/>
        <end position="609"/>
    </location>
</feature>
<dbReference type="SUPFAM" id="SSF52518">
    <property type="entry name" value="Thiamin diphosphate-binding fold (THDP-binding)"/>
    <property type="match status" value="2"/>
</dbReference>
<feature type="binding site" evidence="15">
    <location>
        <position position="601"/>
    </location>
    <ligand>
        <name>[4Fe-4S] cluster</name>
        <dbReference type="ChEBI" id="CHEBI:49883"/>
        <label>2</label>
    </ligand>
</feature>
<feature type="binding site" evidence="15">
    <location>
        <position position="626"/>
    </location>
    <ligand>
        <name>[4Fe-4S] cluster</name>
        <dbReference type="ChEBI" id="CHEBI:49883"/>
        <label>2</label>
    </ligand>
</feature>
<dbReference type="CDD" id="cd07034">
    <property type="entry name" value="TPP_PYR_PFOR_IOR-alpha_like"/>
    <property type="match status" value="1"/>
</dbReference>
<evidence type="ECO:0000313" key="17">
    <source>
        <dbReference type="EMBL" id="VEN73316.1"/>
    </source>
</evidence>
<evidence type="ECO:0000256" key="1">
    <source>
        <dbReference type="ARBA" id="ARBA00002995"/>
    </source>
</evidence>
<dbReference type="InterPro" id="IPR045025">
    <property type="entry name" value="HACL1-like"/>
</dbReference>